<evidence type="ECO:0000256" key="1">
    <source>
        <dbReference type="ARBA" id="ARBA00005594"/>
    </source>
</evidence>
<evidence type="ECO:0000256" key="6">
    <source>
        <dbReference type="ARBA" id="ARBA00022917"/>
    </source>
</evidence>
<dbReference type="InterPro" id="IPR001412">
    <property type="entry name" value="aa-tRNA-synth_I_CS"/>
</dbReference>
<keyword evidence="11" id="KW-1185">Reference proteome</keyword>
<proteinExistence type="inferred from homology"/>
<evidence type="ECO:0000256" key="8">
    <source>
        <dbReference type="RuleBase" id="RU363035"/>
    </source>
</evidence>
<dbReference type="InterPro" id="IPR002302">
    <property type="entry name" value="Leu-tRNA-ligase"/>
</dbReference>
<dbReference type="Pfam" id="PF00133">
    <property type="entry name" value="tRNA-synt_1"/>
    <property type="match status" value="1"/>
</dbReference>
<keyword evidence="6 8" id="KW-0648">Protein biosynthesis</keyword>
<evidence type="ECO:0000256" key="2">
    <source>
        <dbReference type="ARBA" id="ARBA00013164"/>
    </source>
</evidence>
<dbReference type="PANTHER" id="PTHR43740">
    <property type="entry name" value="LEUCYL-TRNA SYNTHETASE"/>
    <property type="match status" value="1"/>
</dbReference>
<evidence type="ECO:0000256" key="4">
    <source>
        <dbReference type="ARBA" id="ARBA00022741"/>
    </source>
</evidence>
<dbReference type="EC" id="6.1.1.4" evidence="2"/>
<evidence type="ECO:0000256" key="7">
    <source>
        <dbReference type="ARBA" id="ARBA00023146"/>
    </source>
</evidence>
<evidence type="ECO:0000259" key="9">
    <source>
        <dbReference type="Pfam" id="PF00133"/>
    </source>
</evidence>
<evidence type="ECO:0000256" key="3">
    <source>
        <dbReference type="ARBA" id="ARBA00022598"/>
    </source>
</evidence>
<dbReference type="PROSITE" id="PS00178">
    <property type="entry name" value="AA_TRNA_LIGASE_I"/>
    <property type="match status" value="1"/>
</dbReference>
<comment type="similarity">
    <text evidence="1 8">Belongs to the class-I aminoacyl-tRNA synthetase family.</text>
</comment>
<protein>
    <recommendedName>
        <fullName evidence="2">leucine--tRNA ligase</fullName>
        <ecNumber evidence="2">6.1.1.4</ecNumber>
    </recommendedName>
</protein>
<organism evidence="10 11">
    <name type="scientific">Cordylochernes scorpioides</name>
    <dbReference type="NCBI Taxonomy" id="51811"/>
    <lineage>
        <taxon>Eukaryota</taxon>
        <taxon>Metazoa</taxon>
        <taxon>Ecdysozoa</taxon>
        <taxon>Arthropoda</taxon>
        <taxon>Chelicerata</taxon>
        <taxon>Arachnida</taxon>
        <taxon>Pseudoscorpiones</taxon>
        <taxon>Cheliferoidea</taxon>
        <taxon>Chernetidae</taxon>
        <taxon>Cordylochernes</taxon>
    </lineage>
</organism>
<dbReference type="InterPro" id="IPR009008">
    <property type="entry name" value="Val/Leu/Ile-tRNA-synth_edit"/>
</dbReference>
<evidence type="ECO:0000313" key="10">
    <source>
        <dbReference type="EMBL" id="UYV68391.1"/>
    </source>
</evidence>
<dbReference type="PRINTS" id="PR00985">
    <property type="entry name" value="TRNASYNTHLEU"/>
</dbReference>
<keyword evidence="5 8" id="KW-0067">ATP-binding</keyword>
<feature type="domain" description="Aminoacyl-tRNA synthetase class Ia" evidence="9">
    <location>
        <begin position="30"/>
        <end position="456"/>
    </location>
</feature>
<evidence type="ECO:0000313" key="11">
    <source>
        <dbReference type="Proteomes" id="UP001235939"/>
    </source>
</evidence>
<accession>A0ABY6KHR7</accession>
<dbReference type="Proteomes" id="UP001235939">
    <property type="component" value="Chromosome 05"/>
</dbReference>
<dbReference type="InterPro" id="IPR002300">
    <property type="entry name" value="aa-tRNA-synth_Ia"/>
</dbReference>
<evidence type="ECO:0000256" key="5">
    <source>
        <dbReference type="ARBA" id="ARBA00022840"/>
    </source>
</evidence>
<name>A0ABY6KHR7_9ARAC</name>
<gene>
    <name evidence="10" type="ORF">LAZ67_5004191</name>
</gene>
<dbReference type="EMBL" id="CP092867">
    <property type="protein sequence ID" value="UYV68391.1"/>
    <property type="molecule type" value="Genomic_DNA"/>
</dbReference>
<dbReference type="SUPFAM" id="SSF52374">
    <property type="entry name" value="Nucleotidylyl transferase"/>
    <property type="match status" value="1"/>
</dbReference>
<dbReference type="PANTHER" id="PTHR43740:SF2">
    <property type="entry name" value="LEUCINE--TRNA LIGASE, MITOCHONDRIAL"/>
    <property type="match status" value="1"/>
</dbReference>
<keyword evidence="3 8" id="KW-0436">Ligase</keyword>
<dbReference type="Gene3D" id="3.90.740.10">
    <property type="entry name" value="Valyl/Leucyl/Isoleucyl-tRNA synthetase, editing domain"/>
    <property type="match status" value="1"/>
</dbReference>
<reference evidence="10 11" key="1">
    <citation type="submission" date="2022-01" db="EMBL/GenBank/DDBJ databases">
        <title>A chromosomal length assembly of Cordylochernes scorpioides.</title>
        <authorList>
            <person name="Zeh D."/>
            <person name="Zeh J."/>
        </authorList>
    </citation>
    <scope>NUCLEOTIDE SEQUENCE [LARGE SCALE GENOMIC DNA]</scope>
    <source>
        <strain evidence="10">IN4F17</strain>
        <tissue evidence="10">Whole Body</tissue>
    </source>
</reference>
<dbReference type="InterPro" id="IPR014729">
    <property type="entry name" value="Rossmann-like_a/b/a_fold"/>
</dbReference>
<keyword evidence="7 8" id="KW-0030">Aminoacyl-tRNA synthetase</keyword>
<keyword evidence="4 8" id="KW-0547">Nucleotide-binding</keyword>
<sequence length="469" mass="53374">MVSHPDGHRSTHLTNPASFSIELLKDMERNWKDKVNVDLERPKDPNAEPYYLLSMFPYPSGRLHMGHVRVYTLSDALARFRFLEGKKVIHPMGWDAFGLPAENAAIESNKNPAEWTWSNINTMKEQLKKMGLNFSWKREVVTCDPSYYRWTQHLFLQMYHRGLAYRKKSIVNWDPVDQTVLADEQVDENGCSWRSGAKVVKKPLTQWFLRTTAFSKVGCVSLCLSTQELYEGLDNPNLRGWRDIVKIQKNWLGQPTGYMVQLPVEGSQELLAAWTSKLHALHGSSHVLLSVKHHLATGSQPGDRLPLTVLHPLTGRPLPVYAAAHPHPLYAPLARIGELVNHLMVVWVPSVNKEDAEFAQQKNLSFQQVLDGSGKLINSEEFKSTGVDYEVHYEVWYCNGQQAAVVWQLNGLTPQEAVVRLANLLQEKRLGGFQASPRLDDWLISRQRYWGTPIPIIHCPSCQVCSLVP</sequence>
<dbReference type="SUPFAM" id="SSF50677">
    <property type="entry name" value="ValRS/IleRS/LeuRS editing domain"/>
    <property type="match status" value="1"/>
</dbReference>
<dbReference type="Gene3D" id="3.40.50.620">
    <property type="entry name" value="HUPs"/>
    <property type="match status" value="2"/>
</dbReference>